<dbReference type="EMBL" id="JAVAMP010000001">
    <property type="protein sequence ID" value="MDP5273387.1"/>
    <property type="molecule type" value="Genomic_DNA"/>
</dbReference>
<comment type="caution">
    <text evidence="8">The sequence shown here is derived from an EMBL/GenBank/DDBJ whole genome shotgun (WGS) entry which is preliminary data.</text>
</comment>
<feature type="transmembrane region" description="Helical" evidence="7">
    <location>
        <begin position="133"/>
        <end position="150"/>
    </location>
</feature>
<dbReference type="InterPro" id="IPR005524">
    <property type="entry name" value="DUF318"/>
</dbReference>
<keyword evidence="4 7" id="KW-0812">Transmembrane</keyword>
<comment type="similarity">
    <text evidence="2">Belongs to the UPF0718 family.</text>
</comment>
<evidence type="ECO:0000256" key="7">
    <source>
        <dbReference type="SAM" id="Phobius"/>
    </source>
</evidence>
<dbReference type="InterPro" id="IPR052923">
    <property type="entry name" value="UPF0718"/>
</dbReference>
<evidence type="ECO:0000313" key="9">
    <source>
        <dbReference type="Proteomes" id="UP001231941"/>
    </source>
</evidence>
<feature type="transmembrane region" description="Helical" evidence="7">
    <location>
        <begin position="288"/>
        <end position="311"/>
    </location>
</feature>
<evidence type="ECO:0000256" key="5">
    <source>
        <dbReference type="ARBA" id="ARBA00022989"/>
    </source>
</evidence>
<proteinExistence type="inferred from homology"/>
<comment type="subcellular location">
    <subcellularLocation>
        <location evidence="1">Cell membrane</location>
        <topology evidence="1">Multi-pass membrane protein</topology>
    </subcellularLocation>
</comment>
<evidence type="ECO:0000313" key="8">
    <source>
        <dbReference type="EMBL" id="MDP5273387.1"/>
    </source>
</evidence>
<evidence type="ECO:0000256" key="3">
    <source>
        <dbReference type="ARBA" id="ARBA00022475"/>
    </source>
</evidence>
<protein>
    <submittedName>
        <fullName evidence="8">Permease</fullName>
    </submittedName>
</protein>
<evidence type="ECO:0000256" key="4">
    <source>
        <dbReference type="ARBA" id="ARBA00022692"/>
    </source>
</evidence>
<keyword evidence="9" id="KW-1185">Reference proteome</keyword>
<accession>A0ABT9IVN3</accession>
<keyword evidence="5 7" id="KW-1133">Transmembrane helix</keyword>
<organism evidence="8 9">
    <name type="scientific">Chengkuizengella axinellae</name>
    <dbReference type="NCBI Taxonomy" id="3064388"/>
    <lineage>
        <taxon>Bacteria</taxon>
        <taxon>Bacillati</taxon>
        <taxon>Bacillota</taxon>
        <taxon>Bacilli</taxon>
        <taxon>Bacillales</taxon>
        <taxon>Paenibacillaceae</taxon>
        <taxon>Chengkuizengella</taxon>
    </lineage>
</organism>
<feature type="transmembrane region" description="Helical" evidence="7">
    <location>
        <begin position="22"/>
        <end position="49"/>
    </location>
</feature>
<gene>
    <name evidence="8" type="ORF">Q5Y73_04670</name>
</gene>
<evidence type="ECO:0000256" key="1">
    <source>
        <dbReference type="ARBA" id="ARBA00004651"/>
    </source>
</evidence>
<evidence type="ECO:0000256" key="6">
    <source>
        <dbReference type="ARBA" id="ARBA00023136"/>
    </source>
</evidence>
<reference evidence="8 9" key="1">
    <citation type="submission" date="2023-08" db="EMBL/GenBank/DDBJ databases">
        <authorList>
            <person name="Park J.-S."/>
        </authorList>
    </citation>
    <scope>NUCLEOTIDE SEQUENCE [LARGE SCALE GENOMIC DNA]</scope>
    <source>
        <strain evidence="8 9">2205SS18-9</strain>
    </source>
</reference>
<dbReference type="Pfam" id="PF03773">
    <property type="entry name" value="ArsP_1"/>
    <property type="match status" value="1"/>
</dbReference>
<dbReference type="Proteomes" id="UP001231941">
    <property type="component" value="Unassembled WGS sequence"/>
</dbReference>
<dbReference type="PANTHER" id="PTHR34184">
    <property type="entry name" value="UPF0718 PROTEIN YCGR"/>
    <property type="match status" value="1"/>
</dbReference>
<name>A0ABT9IVN3_9BACL</name>
<feature type="transmembrane region" description="Helical" evidence="7">
    <location>
        <begin position="61"/>
        <end position="85"/>
    </location>
</feature>
<dbReference type="RefSeq" id="WP_305990661.1">
    <property type="nucleotide sequence ID" value="NZ_JAVAMP010000001.1"/>
</dbReference>
<evidence type="ECO:0000256" key="2">
    <source>
        <dbReference type="ARBA" id="ARBA00006386"/>
    </source>
</evidence>
<sequence length="313" mass="35018">MELLRFEWGAENITTFQNFKTIFLSILLEAFPFILLGVVVSSLLSVFVSEKMIARLIPKNPVLGVIVGCFLGLIFPLCECGMIPIVRRLMLKGMPLYIGIVYILSGPIINPIVFASTYMAFRNQPEIAYSRMVLAFTTAFIIGLIIYKFIKSNPLKAAQSSNVHEHFHGHQHHQQNFASKFVSVLAHASEEFFEMGKYLIFGAFITAVIQVTVSRAELVEIGEGEWSSYLFMMGLGYILSLCSTSDAFIASSFATTFSAGSLLSFLVFGPMLDLKNTLMMLSIFKTRFIIVLSLLIFIIVLFSSILIQNLYFA</sequence>
<feature type="transmembrane region" description="Helical" evidence="7">
    <location>
        <begin position="97"/>
        <end position="121"/>
    </location>
</feature>
<keyword evidence="3" id="KW-1003">Cell membrane</keyword>
<dbReference type="PANTHER" id="PTHR34184:SF4">
    <property type="entry name" value="UPF0718 PROTEIN YCGR"/>
    <property type="match status" value="1"/>
</dbReference>
<feature type="transmembrane region" description="Helical" evidence="7">
    <location>
        <begin position="247"/>
        <end position="268"/>
    </location>
</feature>
<keyword evidence="6 7" id="KW-0472">Membrane</keyword>